<accession>A0A0V0J6Z9</accession>
<protein>
    <submittedName>
        <fullName evidence="1">Uncharacterized protein</fullName>
    </submittedName>
</protein>
<dbReference type="EMBL" id="GEEE01006551">
    <property type="protein sequence ID" value="JAP56674.1"/>
    <property type="molecule type" value="Transcribed_RNA"/>
</dbReference>
<dbReference type="EMBL" id="GEEE01001742">
    <property type="protein sequence ID" value="JAP61483.1"/>
    <property type="molecule type" value="Transcribed_RNA"/>
</dbReference>
<evidence type="ECO:0000313" key="1">
    <source>
        <dbReference type="EMBL" id="JAP61483.1"/>
    </source>
</evidence>
<gene>
    <name evidence="1" type="ORF">TR125079</name>
</gene>
<sequence>MTIRLSVSLRKSKQNCEKYGKGQCGLSYQPLEEKLITDIDYVGPPLASVKSHAPRKIISIDERGRKNLWTKHRHFSKLESQLQDCGGSPEAKIRTATRGNWQCWLQQHVRSLKTTKNRTQLEALERLVTFCSDNF</sequence>
<proteinExistence type="predicted"/>
<name>A0A0V0J6Z9_SCHSO</name>
<organism evidence="1">
    <name type="scientific">Schistocephalus solidus</name>
    <name type="common">Tapeworm</name>
    <dbReference type="NCBI Taxonomy" id="70667"/>
    <lineage>
        <taxon>Eukaryota</taxon>
        <taxon>Metazoa</taxon>
        <taxon>Spiralia</taxon>
        <taxon>Lophotrochozoa</taxon>
        <taxon>Platyhelminthes</taxon>
        <taxon>Cestoda</taxon>
        <taxon>Eucestoda</taxon>
        <taxon>Diphyllobothriidea</taxon>
        <taxon>Diphyllobothriidae</taxon>
        <taxon>Schistocephalus</taxon>
    </lineage>
</organism>
<reference evidence="1" key="1">
    <citation type="submission" date="2016-01" db="EMBL/GenBank/DDBJ databases">
        <title>Reference transcriptome for the parasite Schistocephalus solidus: insights into the molecular evolution of parasitism.</title>
        <authorList>
            <person name="Hebert F.O."/>
            <person name="Grambauer S."/>
            <person name="Barber I."/>
            <person name="Landry C.R."/>
            <person name="Aubin-Horth N."/>
        </authorList>
    </citation>
    <scope>NUCLEOTIDE SEQUENCE</scope>
</reference>
<dbReference type="EMBL" id="GEEE01024661">
    <property type="protein sequence ID" value="JAP38564.1"/>
    <property type="molecule type" value="Transcribed_RNA"/>
</dbReference>
<dbReference type="AlphaFoldDB" id="A0A0V0J6Z9"/>